<evidence type="ECO:0000256" key="1">
    <source>
        <dbReference type="SAM" id="Phobius"/>
    </source>
</evidence>
<sequence length="288" mass="31958">MSMATKKLKLETKFPAGRVRTDSTHISETFGAFGEMELARNNASKQLPIAEYGQQYSPAFRNYNYGMRAGTADESIDSAVRCERDGPLLEATNGRSSAVYRLTTTRSEASAASTKKSYGKLSEVYSNSGDTIEFAHNFGNYINTIVSPYVWIVLLLLLGLWSIVLILVGSFNLPFCSSQPMIPIYLIVAGSLFILFAAIRIYNLWPLPDGARRTPLTASLACRGIEGLLCLAIIVWLILGCIWTYGARKYVHFEDAMFERHFCDEATYWMAFANATLHLAIIALTILG</sequence>
<protein>
    <submittedName>
        <fullName evidence="3">Uncharacterized protein</fullName>
    </submittedName>
</protein>
<dbReference type="Proteomes" id="UP000887569">
    <property type="component" value="Unplaced"/>
</dbReference>
<dbReference type="InterPro" id="IPR040350">
    <property type="entry name" value="TMEM272"/>
</dbReference>
<organism evidence="2 3">
    <name type="scientific">Parascaris univalens</name>
    <name type="common">Nematode worm</name>
    <dbReference type="NCBI Taxonomy" id="6257"/>
    <lineage>
        <taxon>Eukaryota</taxon>
        <taxon>Metazoa</taxon>
        <taxon>Ecdysozoa</taxon>
        <taxon>Nematoda</taxon>
        <taxon>Chromadorea</taxon>
        <taxon>Rhabditida</taxon>
        <taxon>Spirurina</taxon>
        <taxon>Ascaridomorpha</taxon>
        <taxon>Ascaridoidea</taxon>
        <taxon>Ascarididae</taxon>
        <taxon>Parascaris</taxon>
    </lineage>
</organism>
<evidence type="ECO:0000313" key="3">
    <source>
        <dbReference type="WBParaSite" id="PgR029_g115_t01"/>
    </source>
</evidence>
<feature type="transmembrane region" description="Helical" evidence="1">
    <location>
        <begin position="225"/>
        <end position="246"/>
    </location>
</feature>
<feature type="transmembrane region" description="Helical" evidence="1">
    <location>
        <begin position="182"/>
        <end position="205"/>
    </location>
</feature>
<keyword evidence="1" id="KW-0472">Membrane</keyword>
<dbReference type="WBParaSite" id="PgR029_g115_t01">
    <property type="protein sequence ID" value="PgR029_g115_t01"/>
    <property type="gene ID" value="PgR029_g115"/>
</dbReference>
<accession>A0A915B7P6</accession>
<keyword evidence="2" id="KW-1185">Reference proteome</keyword>
<reference evidence="3" key="1">
    <citation type="submission" date="2022-11" db="UniProtKB">
        <authorList>
            <consortium name="WormBaseParasite"/>
        </authorList>
    </citation>
    <scope>IDENTIFICATION</scope>
</reference>
<dbReference type="AlphaFoldDB" id="A0A915B7P6"/>
<dbReference type="PANTHER" id="PTHR33444:SF8">
    <property type="entry name" value="MARVEL DOMAIN-CONTAINING PROTEIN"/>
    <property type="match status" value="1"/>
</dbReference>
<name>A0A915B7P6_PARUN</name>
<proteinExistence type="predicted"/>
<evidence type="ECO:0000313" key="2">
    <source>
        <dbReference type="Proteomes" id="UP000887569"/>
    </source>
</evidence>
<feature type="transmembrane region" description="Helical" evidence="1">
    <location>
        <begin position="266"/>
        <end position="287"/>
    </location>
</feature>
<feature type="transmembrane region" description="Helical" evidence="1">
    <location>
        <begin position="149"/>
        <end position="170"/>
    </location>
</feature>
<dbReference type="PANTHER" id="PTHR33444">
    <property type="entry name" value="SI:DKEY-19B23.12-RELATED"/>
    <property type="match status" value="1"/>
</dbReference>
<keyword evidence="1" id="KW-1133">Transmembrane helix</keyword>
<keyword evidence="1" id="KW-0812">Transmembrane</keyword>